<dbReference type="PANTHER" id="PTHR33018:SF34">
    <property type="entry name" value="OS02G0472350 PROTEIN"/>
    <property type="match status" value="1"/>
</dbReference>
<protein>
    <submittedName>
        <fullName evidence="3">Uncharacterized protein</fullName>
    </submittedName>
</protein>
<evidence type="ECO:0000256" key="1">
    <source>
        <dbReference type="SAM" id="Coils"/>
    </source>
</evidence>
<evidence type="ECO:0000313" key="3">
    <source>
        <dbReference type="EMBL" id="JAV00544.1"/>
    </source>
</evidence>
<dbReference type="EMBL" id="GEVM01005395">
    <property type="protein sequence ID" value="JAV00544.1"/>
    <property type="molecule type" value="Transcribed_RNA"/>
</dbReference>
<evidence type="ECO:0000256" key="2">
    <source>
        <dbReference type="SAM" id="MobiDB-lite"/>
    </source>
</evidence>
<dbReference type="PANTHER" id="PTHR33018">
    <property type="entry name" value="OS10G0338966 PROTEIN-RELATED"/>
    <property type="match status" value="1"/>
</dbReference>
<feature type="region of interest" description="Disordered" evidence="2">
    <location>
        <begin position="119"/>
        <end position="147"/>
    </location>
</feature>
<proteinExistence type="predicted"/>
<accession>A0A1J3K712</accession>
<feature type="coiled-coil region" evidence="1">
    <location>
        <begin position="166"/>
        <end position="193"/>
    </location>
</feature>
<dbReference type="Pfam" id="PF03004">
    <property type="entry name" value="Transposase_24"/>
    <property type="match status" value="1"/>
</dbReference>
<gene>
    <name evidence="3" type="ORF">MP_TR5230_c0_g1_i1_g.14398</name>
</gene>
<name>A0A1J3K712_NOCCA</name>
<reference evidence="3" key="1">
    <citation type="submission" date="2016-07" db="EMBL/GenBank/DDBJ databases">
        <title>De novo transcriptome assembly of four accessions of the metal hyperaccumulator plant Noccaea caerulescens.</title>
        <authorList>
            <person name="Blande D."/>
            <person name="Halimaa P."/>
            <person name="Tervahauta A.I."/>
            <person name="Aarts M.G."/>
            <person name="Karenlampi S.O."/>
        </authorList>
    </citation>
    <scope>NUCLEOTIDE SEQUENCE</scope>
</reference>
<dbReference type="InterPro" id="IPR004252">
    <property type="entry name" value="Probable_transposase_24"/>
</dbReference>
<keyword evidence="1" id="KW-0175">Coiled coil</keyword>
<dbReference type="AlphaFoldDB" id="A0A1J3K712"/>
<organism evidence="3">
    <name type="scientific">Noccaea caerulescens</name>
    <name type="common">Alpine penny-cress</name>
    <name type="synonym">Thlaspi caerulescens</name>
    <dbReference type="NCBI Taxonomy" id="107243"/>
    <lineage>
        <taxon>Eukaryota</taxon>
        <taxon>Viridiplantae</taxon>
        <taxon>Streptophyta</taxon>
        <taxon>Embryophyta</taxon>
        <taxon>Tracheophyta</taxon>
        <taxon>Spermatophyta</taxon>
        <taxon>Magnoliopsida</taxon>
        <taxon>eudicotyledons</taxon>
        <taxon>Gunneridae</taxon>
        <taxon>Pentapetalae</taxon>
        <taxon>rosids</taxon>
        <taxon>malvids</taxon>
        <taxon>Brassicales</taxon>
        <taxon>Brassicaceae</taxon>
        <taxon>Coluteocarpeae</taxon>
        <taxon>Noccaea</taxon>
    </lineage>
</organism>
<sequence length="260" mass="29845">MHICLNFRAKASKYSLDIMLEKAWVHLSRFIFVKQKTSEEFKLLSDQYRERRRKQIPHTCSRKGMVRLAEDLKKESSDPSDVTRLKVWVKSRTKKDGTAVNTNAAEKIKKAYELVEAETPSATSTNPKEDLLTKVLGPDNPGRLRAMGRGMSMSRYTCFQMNNKYMTEMQQNQVHLQQQVQDLQETLARMRNQRPEAEVGENYAPRSVNKKAQLKCILYDWSGSDAKVAEGRILSSDPKDFINEIPLGPNSFKVLVENAN</sequence>